<organism evidence="2 3">
    <name type="scientific">Paenibacillus eucommiae</name>
    <dbReference type="NCBI Taxonomy" id="1355755"/>
    <lineage>
        <taxon>Bacteria</taxon>
        <taxon>Bacillati</taxon>
        <taxon>Bacillota</taxon>
        <taxon>Bacilli</taxon>
        <taxon>Bacillales</taxon>
        <taxon>Paenibacillaceae</taxon>
        <taxon>Paenibacillus</taxon>
    </lineage>
</organism>
<dbReference type="EMBL" id="JAGGLB010000005">
    <property type="protein sequence ID" value="MBP1990571.1"/>
    <property type="molecule type" value="Genomic_DNA"/>
</dbReference>
<feature type="domain" description="Aminoglycoside phosphotransferase" evidence="1">
    <location>
        <begin position="27"/>
        <end position="175"/>
    </location>
</feature>
<dbReference type="SUPFAM" id="SSF56112">
    <property type="entry name" value="Protein kinase-like (PK-like)"/>
    <property type="match status" value="1"/>
</dbReference>
<proteinExistence type="predicted"/>
<evidence type="ECO:0000313" key="3">
    <source>
        <dbReference type="Proteomes" id="UP001519287"/>
    </source>
</evidence>
<protein>
    <submittedName>
        <fullName evidence="2">Aminoglycoside phosphotransferase (APT) family kinase protein</fullName>
    </submittedName>
</protein>
<dbReference type="RefSeq" id="WP_209971329.1">
    <property type="nucleotide sequence ID" value="NZ_JAGGLB010000005.1"/>
</dbReference>
<dbReference type="Pfam" id="PF01636">
    <property type="entry name" value="APH"/>
    <property type="match status" value="1"/>
</dbReference>
<keyword evidence="2" id="KW-0418">Kinase</keyword>
<name>A0ABS4IU76_9BACL</name>
<dbReference type="InterPro" id="IPR011009">
    <property type="entry name" value="Kinase-like_dom_sf"/>
</dbReference>
<evidence type="ECO:0000313" key="2">
    <source>
        <dbReference type="EMBL" id="MBP1990571.1"/>
    </source>
</evidence>
<reference evidence="2 3" key="1">
    <citation type="submission" date="2021-03" db="EMBL/GenBank/DDBJ databases">
        <title>Genomic Encyclopedia of Type Strains, Phase IV (KMG-IV): sequencing the most valuable type-strain genomes for metagenomic binning, comparative biology and taxonomic classification.</title>
        <authorList>
            <person name="Goeker M."/>
        </authorList>
    </citation>
    <scope>NUCLEOTIDE SEQUENCE [LARGE SCALE GENOMIC DNA]</scope>
    <source>
        <strain evidence="2 3">DSM 26048</strain>
    </source>
</reference>
<sequence>MTSFPDIDLESLKASIPFIKSAVGIDKINKGYSTDAKYIVHSSNQGKLLLRTFDLDQYASKQAEFDILKSMDDLGVNCSKPLDVGKLTDKELFNKGLKNTVHADSDKGYMLVTYIEGNDASEELPAYSADVQHEIGAEAGKELLKMHQYKAPPNVAPWNDRKTPKHLRYVDEYMKSGQVG</sequence>
<dbReference type="PANTHER" id="PTHR41283">
    <property type="entry name" value="AMINOGLYCOSIDE PHOSPHOTRANSFERASE"/>
    <property type="match status" value="1"/>
</dbReference>
<gene>
    <name evidence="2" type="ORF">J2Z66_002177</name>
</gene>
<comment type="caution">
    <text evidence="2">The sequence shown here is derived from an EMBL/GenBank/DDBJ whole genome shotgun (WGS) entry which is preliminary data.</text>
</comment>
<keyword evidence="3" id="KW-1185">Reference proteome</keyword>
<dbReference type="InterPro" id="IPR002575">
    <property type="entry name" value="Aminoglycoside_PTrfase"/>
</dbReference>
<keyword evidence="2" id="KW-0808">Transferase</keyword>
<dbReference type="GO" id="GO:0016301">
    <property type="term" value="F:kinase activity"/>
    <property type="evidence" value="ECO:0007669"/>
    <property type="project" value="UniProtKB-KW"/>
</dbReference>
<dbReference type="Proteomes" id="UP001519287">
    <property type="component" value="Unassembled WGS sequence"/>
</dbReference>
<accession>A0ABS4IU76</accession>
<dbReference type="PANTHER" id="PTHR41283:SF1">
    <property type="entry name" value="AMINOGLYCOSIDE PHOSPHOTRANSFERASE DOMAIN-CONTAINING PROTEIN"/>
    <property type="match status" value="1"/>
</dbReference>
<evidence type="ECO:0000259" key="1">
    <source>
        <dbReference type="Pfam" id="PF01636"/>
    </source>
</evidence>